<reference evidence="1" key="1">
    <citation type="submission" date="2021-03" db="EMBL/GenBank/DDBJ databases">
        <title>Draft genome sequence of rust myrtle Austropuccinia psidii MF-1, a brazilian biotype.</title>
        <authorList>
            <person name="Quecine M.C."/>
            <person name="Pachon D.M.R."/>
            <person name="Bonatelli M.L."/>
            <person name="Correr F.H."/>
            <person name="Franceschini L.M."/>
            <person name="Leite T.F."/>
            <person name="Margarido G.R.A."/>
            <person name="Almeida C.A."/>
            <person name="Ferrarezi J.A."/>
            <person name="Labate C.A."/>
        </authorList>
    </citation>
    <scope>NUCLEOTIDE SEQUENCE</scope>
    <source>
        <strain evidence="1">MF-1</strain>
    </source>
</reference>
<proteinExistence type="predicted"/>
<evidence type="ECO:0000313" key="1">
    <source>
        <dbReference type="EMBL" id="MBW0478769.1"/>
    </source>
</evidence>
<gene>
    <name evidence="1" type="ORF">O181_018484</name>
</gene>
<evidence type="ECO:0000313" key="2">
    <source>
        <dbReference type="Proteomes" id="UP000765509"/>
    </source>
</evidence>
<sequence>MPSSHHWLFSFTAFLQGNNGSSFSRDIQEEVPKQPVKGQCSINPPSQPHSSNTVWIHQDLYSIHTSWEDHSTQFISQFGKVYIPSDNQYNFQY</sequence>
<name>A0A9Q3C5D7_9BASI</name>
<accession>A0A9Q3C5D7</accession>
<protein>
    <submittedName>
        <fullName evidence="1">Uncharacterized protein</fullName>
    </submittedName>
</protein>
<comment type="caution">
    <text evidence="1">The sequence shown here is derived from an EMBL/GenBank/DDBJ whole genome shotgun (WGS) entry which is preliminary data.</text>
</comment>
<dbReference type="Proteomes" id="UP000765509">
    <property type="component" value="Unassembled WGS sequence"/>
</dbReference>
<keyword evidence="2" id="KW-1185">Reference proteome</keyword>
<dbReference type="EMBL" id="AVOT02005316">
    <property type="protein sequence ID" value="MBW0478769.1"/>
    <property type="molecule type" value="Genomic_DNA"/>
</dbReference>
<dbReference type="AlphaFoldDB" id="A0A9Q3C5D7"/>
<organism evidence="1 2">
    <name type="scientific">Austropuccinia psidii MF-1</name>
    <dbReference type="NCBI Taxonomy" id="1389203"/>
    <lineage>
        <taxon>Eukaryota</taxon>
        <taxon>Fungi</taxon>
        <taxon>Dikarya</taxon>
        <taxon>Basidiomycota</taxon>
        <taxon>Pucciniomycotina</taxon>
        <taxon>Pucciniomycetes</taxon>
        <taxon>Pucciniales</taxon>
        <taxon>Sphaerophragmiaceae</taxon>
        <taxon>Austropuccinia</taxon>
    </lineage>
</organism>